<evidence type="ECO:0000313" key="4">
    <source>
        <dbReference type="Proteomes" id="UP001597139"/>
    </source>
</evidence>
<evidence type="ECO:0000256" key="1">
    <source>
        <dbReference type="SAM" id="Phobius"/>
    </source>
</evidence>
<feature type="transmembrane region" description="Helical" evidence="1">
    <location>
        <begin position="184"/>
        <end position="205"/>
    </location>
</feature>
<feature type="transmembrane region" description="Helical" evidence="1">
    <location>
        <begin position="115"/>
        <end position="134"/>
    </location>
</feature>
<keyword evidence="4" id="KW-1185">Reference proteome</keyword>
<dbReference type="InterPro" id="IPR025962">
    <property type="entry name" value="SdpI/YhfL"/>
</dbReference>
<dbReference type="Pfam" id="PF07853">
    <property type="entry name" value="DUF1648"/>
    <property type="match status" value="1"/>
</dbReference>
<organism evidence="3 4">
    <name type="scientific">Halolamina litorea</name>
    <dbReference type="NCBI Taxonomy" id="1515593"/>
    <lineage>
        <taxon>Archaea</taxon>
        <taxon>Methanobacteriati</taxon>
        <taxon>Methanobacteriota</taxon>
        <taxon>Stenosarchaea group</taxon>
        <taxon>Halobacteria</taxon>
        <taxon>Halobacteriales</taxon>
        <taxon>Haloferacaceae</taxon>
    </lineage>
</organism>
<evidence type="ECO:0000313" key="3">
    <source>
        <dbReference type="EMBL" id="MFD1567037.1"/>
    </source>
</evidence>
<dbReference type="PANTHER" id="PTHR37810:SF5">
    <property type="entry name" value="IMMUNITY PROTEIN SDPI"/>
    <property type="match status" value="1"/>
</dbReference>
<dbReference type="InterPro" id="IPR012867">
    <property type="entry name" value="DUF1648"/>
</dbReference>
<dbReference type="InterPro" id="IPR026272">
    <property type="entry name" value="SdpI"/>
</dbReference>
<dbReference type="PIRSF" id="PIRSF038959">
    <property type="entry name" value="SdpI"/>
    <property type="match status" value="1"/>
</dbReference>
<sequence>MNTSGRFGLAGAIVAASAAVGVLAAPSLPAEMATHWNAAGQPDDTLPKAAALAVLPAVSIGLLALFAALPRIDPRRENVASFRAAYDWFVVLLVGFLSVIQVGIVAYNLGYRFPFVSLVLLGAAGLLYYAGVLVGRAEQNWFVGIRTPWTLESEEVWERTHEVGAPLFKLCAASTLLAAVFTDWALLLTVAPVLLTVVITVGYSYRLSQRLEAE</sequence>
<reference evidence="3 4" key="1">
    <citation type="journal article" date="2019" name="Int. J. Syst. Evol. Microbiol.">
        <title>The Global Catalogue of Microorganisms (GCM) 10K type strain sequencing project: providing services to taxonomists for standard genome sequencing and annotation.</title>
        <authorList>
            <consortium name="The Broad Institute Genomics Platform"/>
            <consortium name="The Broad Institute Genome Sequencing Center for Infectious Disease"/>
            <person name="Wu L."/>
            <person name="Ma J."/>
        </authorList>
    </citation>
    <scope>NUCLEOTIDE SEQUENCE [LARGE SCALE GENOMIC DNA]</scope>
    <source>
        <strain evidence="3 4">CGMCC 1.12859</strain>
    </source>
</reference>
<dbReference type="RefSeq" id="WP_267646520.1">
    <property type="nucleotide sequence ID" value="NZ_JANHGR010000001.1"/>
</dbReference>
<keyword evidence="1" id="KW-1133">Transmembrane helix</keyword>
<keyword evidence="1" id="KW-0812">Transmembrane</keyword>
<keyword evidence="1" id="KW-0472">Membrane</keyword>
<accession>A0ABD6BPI5</accession>
<proteinExistence type="predicted"/>
<protein>
    <submittedName>
        <fullName evidence="3">SdpI family protein</fullName>
    </submittedName>
</protein>
<dbReference type="Pfam" id="PF13630">
    <property type="entry name" value="SdpI"/>
    <property type="match status" value="1"/>
</dbReference>
<evidence type="ECO:0000259" key="2">
    <source>
        <dbReference type="Pfam" id="PF07853"/>
    </source>
</evidence>
<dbReference type="EMBL" id="JBHUCZ010000002">
    <property type="protein sequence ID" value="MFD1567037.1"/>
    <property type="molecule type" value="Genomic_DNA"/>
</dbReference>
<dbReference type="AlphaFoldDB" id="A0ABD6BPI5"/>
<gene>
    <name evidence="3" type="ORF">ACFSAU_06000</name>
</gene>
<name>A0ABD6BPI5_9EURY</name>
<dbReference type="Proteomes" id="UP001597139">
    <property type="component" value="Unassembled WGS sequence"/>
</dbReference>
<feature type="transmembrane region" description="Helical" evidence="1">
    <location>
        <begin position="48"/>
        <end position="69"/>
    </location>
</feature>
<feature type="transmembrane region" description="Helical" evidence="1">
    <location>
        <begin position="89"/>
        <end position="109"/>
    </location>
</feature>
<feature type="domain" description="DUF1648" evidence="2">
    <location>
        <begin position="13"/>
        <end position="59"/>
    </location>
</feature>
<comment type="caution">
    <text evidence="3">The sequence shown here is derived from an EMBL/GenBank/DDBJ whole genome shotgun (WGS) entry which is preliminary data.</text>
</comment>
<dbReference type="PANTHER" id="PTHR37810">
    <property type="entry name" value="IMMUNITY PROTEIN SDPI"/>
    <property type="match status" value="1"/>
</dbReference>